<accession>A0A239GAP5</accession>
<evidence type="ECO:0000313" key="1">
    <source>
        <dbReference type="EMBL" id="SNS65104.1"/>
    </source>
</evidence>
<reference evidence="1 2" key="1">
    <citation type="submission" date="2017-06" db="EMBL/GenBank/DDBJ databases">
        <authorList>
            <person name="Kim H.J."/>
            <person name="Triplett B.A."/>
        </authorList>
    </citation>
    <scope>NUCLEOTIDE SEQUENCE [LARGE SCALE GENOMIC DNA]</scope>
    <source>
        <strain evidence="1 2">SCA</strain>
    </source>
</reference>
<dbReference type="Proteomes" id="UP000198304">
    <property type="component" value="Unassembled WGS sequence"/>
</dbReference>
<evidence type="ECO:0000313" key="2">
    <source>
        <dbReference type="Proteomes" id="UP000198304"/>
    </source>
</evidence>
<protein>
    <submittedName>
        <fullName evidence="1">Uncharacterized protein</fullName>
    </submittedName>
</protein>
<dbReference type="EMBL" id="FZOJ01000015">
    <property type="protein sequence ID" value="SNS65104.1"/>
    <property type="molecule type" value="Genomic_DNA"/>
</dbReference>
<proteinExistence type="predicted"/>
<name>A0A239GAP5_9FIRM</name>
<dbReference type="AlphaFoldDB" id="A0A239GAP5"/>
<keyword evidence="2" id="KW-1185">Reference proteome</keyword>
<sequence>MYIDTIGNIRDAGICFKIDIKVSQLKMKATF</sequence>
<gene>
    <name evidence="1" type="ORF">SAMN05446037_101599</name>
</gene>
<organism evidence="1 2">
    <name type="scientific">Anaerovirgula multivorans</name>
    <dbReference type="NCBI Taxonomy" id="312168"/>
    <lineage>
        <taxon>Bacteria</taxon>
        <taxon>Bacillati</taxon>
        <taxon>Bacillota</taxon>
        <taxon>Clostridia</taxon>
        <taxon>Peptostreptococcales</taxon>
        <taxon>Natronincolaceae</taxon>
        <taxon>Anaerovirgula</taxon>
    </lineage>
</organism>